<feature type="compositionally biased region" description="Polar residues" evidence="1">
    <location>
        <begin position="121"/>
        <end position="133"/>
    </location>
</feature>
<feature type="transmembrane region" description="Helical" evidence="2">
    <location>
        <begin position="53"/>
        <end position="75"/>
    </location>
</feature>
<gene>
    <name evidence="3" type="ORF">V5O48_002773</name>
</gene>
<proteinExistence type="predicted"/>
<feature type="region of interest" description="Disordered" evidence="1">
    <location>
        <begin position="121"/>
        <end position="140"/>
    </location>
</feature>
<feature type="transmembrane region" description="Helical" evidence="2">
    <location>
        <begin position="12"/>
        <end position="32"/>
    </location>
</feature>
<keyword evidence="4" id="KW-1185">Reference proteome</keyword>
<reference evidence="3 4" key="1">
    <citation type="submission" date="2024-02" db="EMBL/GenBank/DDBJ databases">
        <title>A draft genome for the cacao thread blight pathogen Marasmius crinis-equi.</title>
        <authorList>
            <person name="Cohen S.P."/>
            <person name="Baruah I.K."/>
            <person name="Amoako-Attah I."/>
            <person name="Bukari Y."/>
            <person name="Meinhardt L.W."/>
            <person name="Bailey B.A."/>
        </authorList>
    </citation>
    <scope>NUCLEOTIDE SEQUENCE [LARGE SCALE GENOMIC DNA]</scope>
    <source>
        <strain evidence="3 4">GH-76</strain>
    </source>
</reference>
<evidence type="ECO:0008006" key="5">
    <source>
        <dbReference type="Google" id="ProtNLM"/>
    </source>
</evidence>
<evidence type="ECO:0000313" key="4">
    <source>
        <dbReference type="Proteomes" id="UP001465976"/>
    </source>
</evidence>
<name>A0ABR3FUM5_9AGAR</name>
<keyword evidence="2" id="KW-1133">Transmembrane helix</keyword>
<evidence type="ECO:0000256" key="2">
    <source>
        <dbReference type="SAM" id="Phobius"/>
    </source>
</evidence>
<feature type="transmembrane region" description="Helical" evidence="2">
    <location>
        <begin position="95"/>
        <end position="113"/>
    </location>
</feature>
<keyword evidence="2" id="KW-0472">Membrane</keyword>
<accession>A0ABR3FUM5</accession>
<dbReference type="Proteomes" id="UP001465976">
    <property type="component" value="Unassembled WGS sequence"/>
</dbReference>
<dbReference type="EMBL" id="JBAHYK010000067">
    <property type="protein sequence ID" value="KAL0579211.1"/>
    <property type="molecule type" value="Genomic_DNA"/>
</dbReference>
<protein>
    <recommendedName>
        <fullName evidence="5">Vomeronasal type-1 receptor</fullName>
    </recommendedName>
</protein>
<comment type="caution">
    <text evidence="3">The sequence shown here is derived from an EMBL/GenBank/DDBJ whole genome shotgun (WGS) entry which is preliminary data.</text>
</comment>
<keyword evidence="2" id="KW-0812">Transmembrane</keyword>
<evidence type="ECO:0000313" key="3">
    <source>
        <dbReference type="EMBL" id="KAL0579211.1"/>
    </source>
</evidence>
<sequence length="140" mass="15380">MPPTCAALNASTYALSMATNVAGTAAIGYKAWIHRCVLRKYLTTAGHHRIQRILVLLMESGMVYTILWILQLINFVPSISESFPGQLTQQVLTSISVQLVGIYPTVVIILVYMQRSLWDSSGSSHCTDTSAHVLSTEPEL</sequence>
<organism evidence="3 4">
    <name type="scientific">Marasmius crinis-equi</name>
    <dbReference type="NCBI Taxonomy" id="585013"/>
    <lineage>
        <taxon>Eukaryota</taxon>
        <taxon>Fungi</taxon>
        <taxon>Dikarya</taxon>
        <taxon>Basidiomycota</taxon>
        <taxon>Agaricomycotina</taxon>
        <taxon>Agaricomycetes</taxon>
        <taxon>Agaricomycetidae</taxon>
        <taxon>Agaricales</taxon>
        <taxon>Marasmiineae</taxon>
        <taxon>Marasmiaceae</taxon>
        <taxon>Marasmius</taxon>
    </lineage>
</organism>
<evidence type="ECO:0000256" key="1">
    <source>
        <dbReference type="SAM" id="MobiDB-lite"/>
    </source>
</evidence>